<feature type="transmembrane region" description="Helical" evidence="1">
    <location>
        <begin position="171"/>
        <end position="204"/>
    </location>
</feature>
<evidence type="ECO:0008006" key="4">
    <source>
        <dbReference type="Google" id="ProtNLM"/>
    </source>
</evidence>
<keyword evidence="1" id="KW-0472">Membrane</keyword>
<evidence type="ECO:0000313" key="3">
    <source>
        <dbReference type="Proteomes" id="UP000176791"/>
    </source>
</evidence>
<feature type="transmembrane region" description="Helical" evidence="1">
    <location>
        <begin position="213"/>
        <end position="234"/>
    </location>
</feature>
<keyword evidence="1" id="KW-0812">Transmembrane</keyword>
<feature type="transmembrane region" description="Helical" evidence="1">
    <location>
        <begin position="376"/>
        <end position="394"/>
    </location>
</feature>
<proteinExistence type="predicted"/>
<comment type="caution">
    <text evidence="2">The sequence shown here is derived from an EMBL/GenBank/DDBJ whole genome shotgun (WGS) entry which is preliminary data.</text>
</comment>
<feature type="transmembrane region" description="Helical" evidence="1">
    <location>
        <begin position="433"/>
        <end position="454"/>
    </location>
</feature>
<feature type="transmembrane region" description="Helical" evidence="1">
    <location>
        <begin position="118"/>
        <end position="135"/>
    </location>
</feature>
<reference evidence="2 3" key="1">
    <citation type="journal article" date="2016" name="Nat. Commun.">
        <title>Thousands of microbial genomes shed light on interconnected biogeochemical processes in an aquifer system.</title>
        <authorList>
            <person name="Anantharaman K."/>
            <person name="Brown C.T."/>
            <person name="Hug L.A."/>
            <person name="Sharon I."/>
            <person name="Castelle C.J."/>
            <person name="Probst A.J."/>
            <person name="Thomas B.C."/>
            <person name="Singh A."/>
            <person name="Wilkins M.J."/>
            <person name="Karaoz U."/>
            <person name="Brodie E.L."/>
            <person name="Williams K.H."/>
            <person name="Hubbard S.S."/>
            <person name="Banfield J.F."/>
        </authorList>
    </citation>
    <scope>NUCLEOTIDE SEQUENCE [LARGE SCALE GENOMIC DNA]</scope>
</reference>
<feature type="transmembrane region" description="Helical" evidence="1">
    <location>
        <begin position="339"/>
        <end position="356"/>
    </location>
</feature>
<organism evidence="2 3">
    <name type="scientific">Candidatus Beckwithbacteria bacterium RIFCSPHIGHO2_12_FULL_47_17</name>
    <dbReference type="NCBI Taxonomy" id="1797460"/>
    <lineage>
        <taxon>Bacteria</taxon>
        <taxon>Candidatus Beckwithiibacteriota</taxon>
    </lineage>
</organism>
<sequence length="455" mass="53351">MARTKLWLILVLIGFGLIYFHNAWFYSPHSGYDAGIHMIYTQIITEEGRIPVRVDTPESYNPPAFYFLSGQLARIFSPYFGGNLLDALKSWQILIALLMPLIGYLWYDIFVFLNPKRAKWGLFYLVWLLSIPVVLKMAPMYNIETPQLILGSVIVWYFIKHVLPKPDINKYMILGIFGGIILSFRIMSISLILSLIFLTLILYWVKGISLKRLLIYGSIFIGVMVGIGGQYYYFYRNEGVFDSGENVAENRKTPFFQRQPKSFYTDTFFRTMMRTPIRPYFPNRFMPIFYSTFWGDYWNYFRHPRFPLSAEEEIKFANETNKVKISRERLTVLAWQNRINIISTLVLIGGMIIAFIGTFKKFVRRNPFNYRQLAEGFLATFFVAAFVVFFWTNIEFPNTYKGDTIKASYVLYAIPALVYFGVRFLMGLSRRRWLLVPILSIIGISIIFNLHFGYF</sequence>
<dbReference type="Proteomes" id="UP000176791">
    <property type="component" value="Unassembled WGS sequence"/>
</dbReference>
<dbReference type="AlphaFoldDB" id="A0A1F5DJH2"/>
<protein>
    <recommendedName>
        <fullName evidence="4">Glycosyltransferase RgtA/B/C/D-like domain-containing protein</fullName>
    </recommendedName>
</protein>
<gene>
    <name evidence="2" type="ORF">A3E73_02155</name>
</gene>
<dbReference type="EMBL" id="MEZN01000046">
    <property type="protein sequence ID" value="OGD55265.1"/>
    <property type="molecule type" value="Genomic_DNA"/>
</dbReference>
<feature type="transmembrane region" description="Helical" evidence="1">
    <location>
        <begin position="93"/>
        <end position="112"/>
    </location>
</feature>
<feature type="transmembrane region" description="Helical" evidence="1">
    <location>
        <begin position="409"/>
        <end position="426"/>
    </location>
</feature>
<accession>A0A1F5DJH2</accession>
<evidence type="ECO:0000313" key="2">
    <source>
        <dbReference type="EMBL" id="OGD55265.1"/>
    </source>
</evidence>
<evidence type="ECO:0000256" key="1">
    <source>
        <dbReference type="SAM" id="Phobius"/>
    </source>
</evidence>
<keyword evidence="1" id="KW-1133">Transmembrane helix</keyword>
<name>A0A1F5DJH2_9BACT</name>
<feature type="transmembrane region" description="Helical" evidence="1">
    <location>
        <begin position="7"/>
        <end position="26"/>
    </location>
</feature>